<gene>
    <name evidence="2" type="ORF">O181_001891</name>
</gene>
<sequence length="112" mass="12940">MNSYLHIKKVLGQEKTIELLKRWSQLSCKDEGENKELVEEKNSFIHRPKEGTGNDPIFGERRASIIKQLQNSSNKSQKDLRRNREVPKTRNSRKKLNKIGTDLTHKGKGVSL</sequence>
<dbReference type="Proteomes" id="UP000765509">
    <property type="component" value="Unassembled WGS sequence"/>
</dbReference>
<dbReference type="AlphaFoldDB" id="A0A9Q3GCU4"/>
<comment type="caution">
    <text evidence="2">The sequence shown here is derived from an EMBL/GenBank/DDBJ whole genome shotgun (WGS) entry which is preliminary data.</text>
</comment>
<feature type="region of interest" description="Disordered" evidence="1">
    <location>
        <begin position="68"/>
        <end position="112"/>
    </location>
</feature>
<dbReference type="EMBL" id="AVOT02000297">
    <property type="protein sequence ID" value="MBW0462176.1"/>
    <property type="molecule type" value="Genomic_DNA"/>
</dbReference>
<evidence type="ECO:0000313" key="3">
    <source>
        <dbReference type="Proteomes" id="UP000765509"/>
    </source>
</evidence>
<accession>A0A9Q3GCU4</accession>
<protein>
    <submittedName>
        <fullName evidence="2">Uncharacterized protein</fullName>
    </submittedName>
</protein>
<feature type="compositionally biased region" description="Basic and acidic residues" evidence="1">
    <location>
        <begin position="76"/>
        <end position="88"/>
    </location>
</feature>
<keyword evidence="3" id="KW-1185">Reference proteome</keyword>
<organism evidence="2 3">
    <name type="scientific">Austropuccinia psidii MF-1</name>
    <dbReference type="NCBI Taxonomy" id="1389203"/>
    <lineage>
        <taxon>Eukaryota</taxon>
        <taxon>Fungi</taxon>
        <taxon>Dikarya</taxon>
        <taxon>Basidiomycota</taxon>
        <taxon>Pucciniomycotina</taxon>
        <taxon>Pucciniomycetes</taxon>
        <taxon>Pucciniales</taxon>
        <taxon>Sphaerophragmiaceae</taxon>
        <taxon>Austropuccinia</taxon>
    </lineage>
</organism>
<proteinExistence type="predicted"/>
<reference evidence="2" key="1">
    <citation type="submission" date="2021-03" db="EMBL/GenBank/DDBJ databases">
        <title>Draft genome sequence of rust myrtle Austropuccinia psidii MF-1, a brazilian biotype.</title>
        <authorList>
            <person name="Quecine M.C."/>
            <person name="Pachon D.M.R."/>
            <person name="Bonatelli M.L."/>
            <person name="Correr F.H."/>
            <person name="Franceschini L.M."/>
            <person name="Leite T.F."/>
            <person name="Margarido G.R.A."/>
            <person name="Almeida C.A."/>
            <person name="Ferrarezi J.A."/>
            <person name="Labate C.A."/>
        </authorList>
    </citation>
    <scope>NUCLEOTIDE SEQUENCE</scope>
    <source>
        <strain evidence="2">MF-1</strain>
    </source>
</reference>
<evidence type="ECO:0000256" key="1">
    <source>
        <dbReference type="SAM" id="MobiDB-lite"/>
    </source>
</evidence>
<name>A0A9Q3GCU4_9BASI</name>
<evidence type="ECO:0000313" key="2">
    <source>
        <dbReference type="EMBL" id="MBW0462176.1"/>
    </source>
</evidence>